<accession>A0A8H6IJP9</accession>
<dbReference type="PANTHER" id="PTHR12598">
    <property type="entry name" value="COPPER HOMEOSTASIS PROTEIN CUTC"/>
    <property type="match status" value="1"/>
</dbReference>
<dbReference type="GO" id="GO:0005507">
    <property type="term" value="F:copper ion binding"/>
    <property type="evidence" value="ECO:0007669"/>
    <property type="project" value="TreeGrafter"/>
</dbReference>
<dbReference type="AlphaFoldDB" id="A0A8H6IJP9"/>
<evidence type="ECO:0000256" key="1">
    <source>
        <dbReference type="ARBA" id="ARBA00007768"/>
    </source>
</evidence>
<dbReference type="Pfam" id="PF03932">
    <property type="entry name" value="CutC"/>
    <property type="match status" value="1"/>
</dbReference>
<keyword evidence="4" id="KW-1185">Reference proteome</keyword>
<sequence length="239" mass="26799">MEVEEVIPSLLIEIMVRPRVGDFRYTSQEIEVMLEDIAYFKELGVRGFVVGVLTEQGSVDIDIMKRLVDRILPLEVCFHRAFDMTKDPVQALEDIIEIGGISRLLTSGHGKSVPESLGTLELLFKTAKRLQGDAVWGLTIMPGGGVNRNSITTIVQQLLPRGLREIHLSGGRWNNSAMQFKREGMGFGASVEREWAVWATSKKEVYRVREAADFAWDEYWDGISESESEEADPNPPSNA</sequence>
<name>A0A8H6IJP9_9AGAR</name>
<reference evidence="3 4" key="1">
    <citation type="submission" date="2020-07" db="EMBL/GenBank/DDBJ databases">
        <title>Comparative genomics of pyrophilous fungi reveals a link between fire events and developmental genes.</title>
        <authorList>
            <consortium name="DOE Joint Genome Institute"/>
            <person name="Steindorff A.S."/>
            <person name="Carver A."/>
            <person name="Calhoun S."/>
            <person name="Stillman K."/>
            <person name="Liu H."/>
            <person name="Lipzen A."/>
            <person name="Pangilinan J."/>
            <person name="Labutti K."/>
            <person name="Bruns T.D."/>
            <person name="Grigoriev I.V."/>
        </authorList>
    </citation>
    <scope>NUCLEOTIDE SEQUENCE [LARGE SCALE GENOMIC DNA]</scope>
    <source>
        <strain evidence="3 4">CBS 144469</strain>
    </source>
</reference>
<dbReference type="InterPro" id="IPR036822">
    <property type="entry name" value="CutC-like_dom_sf"/>
</dbReference>
<protein>
    <recommendedName>
        <fullName evidence="2">Copper homeostasis protein cutC homolog</fullName>
    </recommendedName>
</protein>
<comment type="similarity">
    <text evidence="1">Belongs to the CutC family.</text>
</comment>
<comment type="caution">
    <text evidence="3">The sequence shown here is derived from an EMBL/GenBank/DDBJ whole genome shotgun (WGS) entry which is preliminary data.</text>
</comment>
<dbReference type="SUPFAM" id="SSF110395">
    <property type="entry name" value="CutC-like"/>
    <property type="match status" value="1"/>
</dbReference>
<dbReference type="PANTHER" id="PTHR12598:SF0">
    <property type="entry name" value="COPPER HOMEOSTASIS PROTEIN CUTC HOMOLOG"/>
    <property type="match status" value="1"/>
</dbReference>
<gene>
    <name evidence="3" type="ORF">DFP72DRAFT_797760</name>
</gene>
<evidence type="ECO:0000256" key="2">
    <source>
        <dbReference type="ARBA" id="ARBA00019014"/>
    </source>
</evidence>
<dbReference type="Gene3D" id="3.20.20.380">
    <property type="entry name" value="Copper homeostasis (CutC) domain"/>
    <property type="match status" value="1"/>
</dbReference>
<dbReference type="OrthoDB" id="7392499at2759"/>
<organism evidence="3 4">
    <name type="scientific">Ephemerocybe angulata</name>
    <dbReference type="NCBI Taxonomy" id="980116"/>
    <lineage>
        <taxon>Eukaryota</taxon>
        <taxon>Fungi</taxon>
        <taxon>Dikarya</taxon>
        <taxon>Basidiomycota</taxon>
        <taxon>Agaricomycotina</taxon>
        <taxon>Agaricomycetes</taxon>
        <taxon>Agaricomycetidae</taxon>
        <taxon>Agaricales</taxon>
        <taxon>Agaricineae</taxon>
        <taxon>Psathyrellaceae</taxon>
        <taxon>Ephemerocybe</taxon>
    </lineage>
</organism>
<dbReference type="EMBL" id="JACGCI010000001">
    <property type="protein sequence ID" value="KAF6766723.1"/>
    <property type="molecule type" value="Genomic_DNA"/>
</dbReference>
<evidence type="ECO:0000313" key="4">
    <source>
        <dbReference type="Proteomes" id="UP000521943"/>
    </source>
</evidence>
<dbReference type="Proteomes" id="UP000521943">
    <property type="component" value="Unassembled WGS sequence"/>
</dbReference>
<proteinExistence type="inferred from homology"/>
<dbReference type="InterPro" id="IPR005627">
    <property type="entry name" value="CutC-like"/>
</dbReference>
<evidence type="ECO:0000313" key="3">
    <source>
        <dbReference type="EMBL" id="KAF6766723.1"/>
    </source>
</evidence>